<dbReference type="InterPro" id="IPR011009">
    <property type="entry name" value="Kinase-like_dom_sf"/>
</dbReference>
<accession>A0A167QMY9</accession>
<dbReference type="Proteomes" id="UP000076744">
    <property type="component" value="Unassembled WGS sequence"/>
</dbReference>
<feature type="region of interest" description="Disordered" evidence="1">
    <location>
        <begin position="1"/>
        <end position="52"/>
    </location>
</feature>
<organism evidence="3 4">
    <name type="scientific">Cordyceps fumosorosea (strain ARSEF 2679)</name>
    <name type="common">Isaria fumosorosea</name>
    <dbReference type="NCBI Taxonomy" id="1081104"/>
    <lineage>
        <taxon>Eukaryota</taxon>
        <taxon>Fungi</taxon>
        <taxon>Dikarya</taxon>
        <taxon>Ascomycota</taxon>
        <taxon>Pezizomycotina</taxon>
        <taxon>Sordariomycetes</taxon>
        <taxon>Hypocreomycetidae</taxon>
        <taxon>Hypocreales</taxon>
        <taxon>Cordycipitaceae</taxon>
        <taxon>Cordyceps</taxon>
    </lineage>
</organism>
<dbReference type="GO" id="GO:0016301">
    <property type="term" value="F:kinase activity"/>
    <property type="evidence" value="ECO:0007669"/>
    <property type="project" value="UniProtKB-KW"/>
</dbReference>
<evidence type="ECO:0000259" key="2">
    <source>
        <dbReference type="Pfam" id="PF01636"/>
    </source>
</evidence>
<dbReference type="Gene3D" id="3.90.1200.10">
    <property type="match status" value="1"/>
</dbReference>
<dbReference type="Pfam" id="PF01636">
    <property type="entry name" value="APH"/>
    <property type="match status" value="1"/>
</dbReference>
<proteinExistence type="predicted"/>
<keyword evidence="3" id="KW-0418">Kinase</keyword>
<protein>
    <submittedName>
        <fullName evidence="3">Protein kinase-like domain protein</fullName>
    </submittedName>
</protein>
<dbReference type="OrthoDB" id="8300194at2759"/>
<comment type="caution">
    <text evidence="3">The sequence shown here is derived from an EMBL/GenBank/DDBJ whole genome shotgun (WGS) entry which is preliminary data.</text>
</comment>
<dbReference type="STRING" id="1081104.A0A167QMY9"/>
<feature type="domain" description="Aminoglycoside phosphotransferase" evidence="2">
    <location>
        <begin position="104"/>
        <end position="142"/>
    </location>
</feature>
<evidence type="ECO:0000256" key="1">
    <source>
        <dbReference type="SAM" id="MobiDB-lite"/>
    </source>
</evidence>
<name>A0A167QMY9_CORFA</name>
<gene>
    <name evidence="3" type="ORF">ISF_07029</name>
</gene>
<dbReference type="RefSeq" id="XP_018702278.1">
    <property type="nucleotide sequence ID" value="XM_018850633.1"/>
</dbReference>
<dbReference type="GeneID" id="30023321"/>
<dbReference type="InterPro" id="IPR002575">
    <property type="entry name" value="Aminoglycoside_PTrfase"/>
</dbReference>
<keyword evidence="4" id="KW-1185">Reference proteome</keyword>
<evidence type="ECO:0000313" key="3">
    <source>
        <dbReference type="EMBL" id="OAA57788.1"/>
    </source>
</evidence>
<reference evidence="3 4" key="1">
    <citation type="journal article" date="2016" name="Genome Biol. Evol.">
        <title>Divergent and convergent evolution of fungal pathogenicity.</title>
        <authorList>
            <person name="Shang Y."/>
            <person name="Xiao G."/>
            <person name="Zheng P."/>
            <person name="Cen K."/>
            <person name="Zhan S."/>
            <person name="Wang C."/>
        </authorList>
    </citation>
    <scope>NUCLEOTIDE SEQUENCE [LARGE SCALE GENOMIC DNA]</scope>
    <source>
        <strain evidence="3 4">ARSEF 2679</strain>
    </source>
</reference>
<dbReference type="SUPFAM" id="SSF56112">
    <property type="entry name" value="Protein kinase-like (PK-like)"/>
    <property type="match status" value="1"/>
</dbReference>
<dbReference type="EMBL" id="AZHB01000019">
    <property type="protein sequence ID" value="OAA57788.1"/>
    <property type="molecule type" value="Genomic_DNA"/>
</dbReference>
<feature type="compositionally biased region" description="Polar residues" evidence="1">
    <location>
        <begin position="37"/>
        <end position="49"/>
    </location>
</feature>
<sequence length="184" mass="20667">MSPPNPYEADPQKIPPSDPYREEPLYGRYLPEPTDFTPDSQHINSTTPDSLAASKRQARNVLKALSTINASDCGGRPGYVVADPDPVANRGVLQLEREILSGGDDDVPQSSCVLMHNDLSQSNLIVDRGRILAVVDWEMAGWFSWEKAREVHRRSRSPSEKSYAHLNLPQEVLDDIYFWNDLYG</sequence>
<dbReference type="AlphaFoldDB" id="A0A167QMY9"/>
<evidence type="ECO:0000313" key="4">
    <source>
        <dbReference type="Proteomes" id="UP000076744"/>
    </source>
</evidence>
<keyword evidence="3" id="KW-0808">Transferase</keyword>